<gene>
    <name evidence="1" type="ORF">CHS0354_026308</name>
</gene>
<comment type="caution">
    <text evidence="1">The sequence shown here is derived from an EMBL/GenBank/DDBJ whole genome shotgun (WGS) entry which is preliminary data.</text>
</comment>
<dbReference type="AlphaFoldDB" id="A0AAE0TB58"/>
<evidence type="ECO:0000313" key="1">
    <source>
        <dbReference type="EMBL" id="KAK3607101.1"/>
    </source>
</evidence>
<evidence type="ECO:0000313" key="2">
    <source>
        <dbReference type="Proteomes" id="UP001195483"/>
    </source>
</evidence>
<organism evidence="1 2">
    <name type="scientific">Potamilus streckersoni</name>
    <dbReference type="NCBI Taxonomy" id="2493646"/>
    <lineage>
        <taxon>Eukaryota</taxon>
        <taxon>Metazoa</taxon>
        <taxon>Spiralia</taxon>
        <taxon>Lophotrochozoa</taxon>
        <taxon>Mollusca</taxon>
        <taxon>Bivalvia</taxon>
        <taxon>Autobranchia</taxon>
        <taxon>Heteroconchia</taxon>
        <taxon>Palaeoheterodonta</taxon>
        <taxon>Unionida</taxon>
        <taxon>Unionoidea</taxon>
        <taxon>Unionidae</taxon>
        <taxon>Ambleminae</taxon>
        <taxon>Lampsilini</taxon>
        <taxon>Potamilus</taxon>
    </lineage>
</organism>
<reference evidence="1" key="1">
    <citation type="journal article" date="2021" name="Genome Biol. Evol.">
        <title>A High-Quality Reference Genome for a Parasitic Bivalve with Doubly Uniparental Inheritance (Bivalvia: Unionida).</title>
        <authorList>
            <person name="Smith C.H."/>
        </authorList>
    </citation>
    <scope>NUCLEOTIDE SEQUENCE</scope>
    <source>
        <strain evidence="1">CHS0354</strain>
    </source>
</reference>
<keyword evidence="2" id="KW-1185">Reference proteome</keyword>
<accession>A0AAE0TB58</accession>
<reference evidence="1" key="2">
    <citation type="journal article" date="2021" name="Genome Biol. Evol.">
        <title>Developing a high-quality reference genome for a parasitic bivalve with doubly uniparental inheritance (Bivalvia: Unionida).</title>
        <authorList>
            <person name="Smith C.H."/>
        </authorList>
    </citation>
    <scope>NUCLEOTIDE SEQUENCE</scope>
    <source>
        <strain evidence="1">CHS0354</strain>
        <tissue evidence="1">Mantle</tissue>
    </source>
</reference>
<proteinExistence type="predicted"/>
<name>A0AAE0TB58_9BIVA</name>
<dbReference type="Proteomes" id="UP001195483">
    <property type="component" value="Unassembled WGS sequence"/>
</dbReference>
<sequence>MVSLFENDLVRRCEISSCLDHHENKVQIALSDTACRLCNWFGIRSCFTSGEADVEEHRQKDNMTPLKDG</sequence>
<dbReference type="EMBL" id="JAEAOA010001574">
    <property type="protein sequence ID" value="KAK3607101.1"/>
    <property type="molecule type" value="Genomic_DNA"/>
</dbReference>
<reference evidence="1" key="3">
    <citation type="submission" date="2023-05" db="EMBL/GenBank/DDBJ databases">
        <authorList>
            <person name="Smith C.H."/>
        </authorList>
    </citation>
    <scope>NUCLEOTIDE SEQUENCE</scope>
    <source>
        <strain evidence="1">CHS0354</strain>
        <tissue evidence="1">Mantle</tissue>
    </source>
</reference>
<protein>
    <submittedName>
        <fullName evidence="1">Uncharacterized protein</fullName>
    </submittedName>
</protein>